<dbReference type="InterPro" id="IPR020472">
    <property type="entry name" value="WD40_PAC1"/>
</dbReference>
<proteinExistence type="inferred from homology"/>
<dbReference type="PROSITE" id="PS00678">
    <property type="entry name" value="WD_REPEATS_1"/>
    <property type="match status" value="1"/>
</dbReference>
<dbReference type="OrthoDB" id="408728at2759"/>
<reference evidence="9" key="1">
    <citation type="submission" date="2022-07" db="EMBL/GenBank/DDBJ databases">
        <title>Phylogenomic reconstructions and comparative analyses of Kickxellomycotina fungi.</title>
        <authorList>
            <person name="Reynolds N.K."/>
            <person name="Stajich J.E."/>
            <person name="Barry K."/>
            <person name="Grigoriev I.V."/>
            <person name="Crous P."/>
            <person name="Smith M.E."/>
        </authorList>
    </citation>
    <scope>NUCLEOTIDE SEQUENCE</scope>
    <source>
        <strain evidence="9">RSA 567</strain>
    </source>
</reference>
<feature type="repeat" description="WD" evidence="7">
    <location>
        <begin position="318"/>
        <end position="359"/>
    </location>
</feature>
<evidence type="ECO:0000313" key="10">
    <source>
        <dbReference type="Proteomes" id="UP001151582"/>
    </source>
</evidence>
<comment type="similarity">
    <text evidence="5">Belongs to the WD repeat STRAP family.</text>
</comment>
<dbReference type="Pfam" id="PF00400">
    <property type="entry name" value="WD40"/>
    <property type="match status" value="5"/>
</dbReference>
<feature type="compositionally biased region" description="Polar residues" evidence="8">
    <location>
        <begin position="1"/>
        <end position="16"/>
    </location>
</feature>
<dbReference type="InterPro" id="IPR019775">
    <property type="entry name" value="WD40_repeat_CS"/>
</dbReference>
<evidence type="ECO:0000256" key="7">
    <source>
        <dbReference type="PROSITE-ProRule" id="PRU00221"/>
    </source>
</evidence>
<dbReference type="InterPro" id="IPR036322">
    <property type="entry name" value="WD40_repeat_dom_sf"/>
</dbReference>
<dbReference type="Gene3D" id="2.130.10.10">
    <property type="entry name" value="YVTN repeat-like/Quinoprotein amine dehydrogenase"/>
    <property type="match status" value="1"/>
</dbReference>
<dbReference type="PROSITE" id="PS50294">
    <property type="entry name" value="WD_REPEATS_REGION"/>
    <property type="match status" value="2"/>
</dbReference>
<keyword evidence="4" id="KW-0508">mRNA splicing</keyword>
<feature type="region of interest" description="Disordered" evidence="8">
    <location>
        <begin position="1"/>
        <end position="24"/>
    </location>
</feature>
<feature type="repeat" description="WD" evidence="7">
    <location>
        <begin position="194"/>
        <end position="235"/>
    </location>
</feature>
<keyword evidence="1 7" id="KW-0853">WD repeat</keyword>
<evidence type="ECO:0000256" key="5">
    <source>
        <dbReference type="ARBA" id="ARBA00038394"/>
    </source>
</evidence>
<comment type="caution">
    <text evidence="9">The sequence shown here is derived from an EMBL/GenBank/DDBJ whole genome shotgun (WGS) entry which is preliminary data.</text>
</comment>
<dbReference type="GO" id="GO:0000387">
    <property type="term" value="P:spliceosomal snRNP assembly"/>
    <property type="evidence" value="ECO:0007669"/>
    <property type="project" value="TreeGrafter"/>
</dbReference>
<sequence length="373" mass="40498">MADTALSSVPGSTRSPQVAASTAVGGATAMPATTTATSVTPPNSAASAQLTRQIPLTCSGHTRPVVQLQFSTLMHNSGYLLISACKDGMPQLRDGITGDWLGTFLGHKGAVWCARLSRDAFRAVTASADFSAKLWDTYSGAELLSFSHRHIVRSADFINESHIVTGGSEKVLRIFDLSQAGRGSNQCDAPALELEGHQGAIRHVCWDQARSVILSSGEDRNICVWDLRTPTPVHTFTTDEPIASMDLSGDGSYLTCTAGNSVKVWDAQSRQLVKSFTMPYEVSSVAIHPQHQTFVTGGRSDLWVRVYDFESGKEIELYKGHHGPVHAVNYSPDGEVYATGSEDGTIRLWQTTPGKTYGLWQTRKPKDDTLYYR</sequence>
<dbReference type="InterPro" id="IPR015943">
    <property type="entry name" value="WD40/YVTN_repeat-like_dom_sf"/>
</dbReference>
<dbReference type="EMBL" id="JANBQB010000060">
    <property type="protein sequence ID" value="KAJ1983326.1"/>
    <property type="molecule type" value="Genomic_DNA"/>
</dbReference>
<evidence type="ECO:0000256" key="2">
    <source>
        <dbReference type="ARBA" id="ARBA00022664"/>
    </source>
</evidence>
<protein>
    <recommendedName>
        <fullName evidence="6">Serine-threonine kinase receptor-associated protein</fullName>
    </recommendedName>
</protein>
<dbReference type="InterPro" id="IPR001680">
    <property type="entry name" value="WD40_rpt"/>
</dbReference>
<dbReference type="SUPFAM" id="SSF50978">
    <property type="entry name" value="WD40 repeat-like"/>
    <property type="match status" value="1"/>
</dbReference>
<organism evidence="9 10">
    <name type="scientific">Dimargaris verticillata</name>
    <dbReference type="NCBI Taxonomy" id="2761393"/>
    <lineage>
        <taxon>Eukaryota</taxon>
        <taxon>Fungi</taxon>
        <taxon>Fungi incertae sedis</taxon>
        <taxon>Zoopagomycota</taxon>
        <taxon>Kickxellomycotina</taxon>
        <taxon>Dimargaritomycetes</taxon>
        <taxon>Dimargaritales</taxon>
        <taxon>Dimargaritaceae</taxon>
        <taxon>Dimargaris</taxon>
    </lineage>
</organism>
<dbReference type="CDD" id="cd00200">
    <property type="entry name" value="WD40"/>
    <property type="match status" value="1"/>
</dbReference>
<dbReference type="AlphaFoldDB" id="A0A9W8B4W5"/>
<keyword evidence="10" id="KW-1185">Reference proteome</keyword>
<dbReference type="PANTHER" id="PTHR19877:SF13">
    <property type="entry name" value="SERINE-THREONINE KINASE RECEPTOR-ASSOCIATED PROTEIN"/>
    <property type="match status" value="1"/>
</dbReference>
<dbReference type="PANTHER" id="PTHR19877">
    <property type="entry name" value="EUKARYOTIC TRANSLATION INITIATION FACTOR 3 SUBUNIT I"/>
    <property type="match status" value="1"/>
</dbReference>
<dbReference type="PROSITE" id="PS50082">
    <property type="entry name" value="WD_REPEATS_2"/>
    <property type="match status" value="3"/>
</dbReference>
<evidence type="ECO:0000256" key="3">
    <source>
        <dbReference type="ARBA" id="ARBA00022737"/>
    </source>
</evidence>
<dbReference type="GO" id="GO:0032797">
    <property type="term" value="C:SMN complex"/>
    <property type="evidence" value="ECO:0007669"/>
    <property type="project" value="TreeGrafter"/>
</dbReference>
<dbReference type="GO" id="GO:0003723">
    <property type="term" value="F:RNA binding"/>
    <property type="evidence" value="ECO:0007669"/>
    <property type="project" value="TreeGrafter"/>
</dbReference>
<dbReference type="Proteomes" id="UP001151582">
    <property type="component" value="Unassembled WGS sequence"/>
</dbReference>
<dbReference type="SMART" id="SM00320">
    <property type="entry name" value="WD40"/>
    <property type="match status" value="7"/>
</dbReference>
<accession>A0A9W8B4W5</accession>
<evidence type="ECO:0000313" key="9">
    <source>
        <dbReference type="EMBL" id="KAJ1983326.1"/>
    </source>
</evidence>
<dbReference type="PRINTS" id="PR00320">
    <property type="entry name" value="GPROTEINBRPT"/>
</dbReference>
<evidence type="ECO:0000256" key="1">
    <source>
        <dbReference type="ARBA" id="ARBA00022574"/>
    </source>
</evidence>
<evidence type="ECO:0000256" key="4">
    <source>
        <dbReference type="ARBA" id="ARBA00023187"/>
    </source>
</evidence>
<keyword evidence="3" id="KW-0677">Repeat</keyword>
<evidence type="ECO:0000256" key="8">
    <source>
        <dbReference type="SAM" id="MobiDB-lite"/>
    </source>
</evidence>
<keyword evidence="2" id="KW-0507">mRNA processing</keyword>
<feature type="repeat" description="WD" evidence="7">
    <location>
        <begin position="104"/>
        <end position="145"/>
    </location>
</feature>
<gene>
    <name evidence="9" type="ORF">H4R34_001349</name>
</gene>
<name>A0A9W8B4W5_9FUNG</name>
<evidence type="ECO:0000256" key="6">
    <source>
        <dbReference type="ARBA" id="ARBA00040390"/>
    </source>
</evidence>